<evidence type="ECO:0000256" key="2">
    <source>
        <dbReference type="ARBA" id="ARBA00023015"/>
    </source>
</evidence>
<evidence type="ECO:0000259" key="5">
    <source>
        <dbReference type="PROSITE" id="PS50110"/>
    </source>
</evidence>
<dbReference type="AlphaFoldDB" id="A0A512BUN6"/>
<keyword evidence="3" id="KW-0804">Transcription</keyword>
<evidence type="ECO:0000313" key="7">
    <source>
        <dbReference type="Proteomes" id="UP000321085"/>
    </source>
</evidence>
<organism evidence="6 7">
    <name type="scientific">Microvirga aerophila</name>
    <dbReference type="NCBI Taxonomy" id="670291"/>
    <lineage>
        <taxon>Bacteria</taxon>
        <taxon>Pseudomonadati</taxon>
        <taxon>Pseudomonadota</taxon>
        <taxon>Alphaproteobacteria</taxon>
        <taxon>Hyphomicrobiales</taxon>
        <taxon>Methylobacteriaceae</taxon>
        <taxon>Microvirga</taxon>
    </lineage>
</organism>
<feature type="domain" description="Response regulatory" evidence="5">
    <location>
        <begin position="24"/>
        <end position="137"/>
    </location>
</feature>
<dbReference type="PROSITE" id="PS50110">
    <property type="entry name" value="RESPONSE_REGULATORY"/>
    <property type="match status" value="1"/>
</dbReference>
<dbReference type="SMART" id="SM00448">
    <property type="entry name" value="REC"/>
    <property type="match status" value="1"/>
</dbReference>
<evidence type="ECO:0000256" key="3">
    <source>
        <dbReference type="ARBA" id="ARBA00023163"/>
    </source>
</evidence>
<dbReference type="PANTHER" id="PTHR44591:SF3">
    <property type="entry name" value="RESPONSE REGULATORY DOMAIN-CONTAINING PROTEIN"/>
    <property type="match status" value="1"/>
</dbReference>
<dbReference type="RefSeq" id="WP_420870166.1">
    <property type="nucleotide sequence ID" value="NZ_QOIO01000041.1"/>
</dbReference>
<evidence type="ECO:0000256" key="4">
    <source>
        <dbReference type="PROSITE-ProRule" id="PRU00169"/>
    </source>
</evidence>
<dbReference type="PANTHER" id="PTHR44591">
    <property type="entry name" value="STRESS RESPONSE REGULATOR PROTEIN 1"/>
    <property type="match status" value="1"/>
</dbReference>
<protein>
    <recommendedName>
        <fullName evidence="5">Response regulatory domain-containing protein</fullName>
    </recommendedName>
</protein>
<evidence type="ECO:0000256" key="1">
    <source>
        <dbReference type="ARBA" id="ARBA00022553"/>
    </source>
</evidence>
<reference evidence="6 7" key="1">
    <citation type="submission" date="2019-07" db="EMBL/GenBank/DDBJ databases">
        <title>Whole genome shotgun sequence of Microvirga aerophila NBRC 106136.</title>
        <authorList>
            <person name="Hosoyama A."/>
            <person name="Uohara A."/>
            <person name="Ohji S."/>
            <person name="Ichikawa N."/>
        </authorList>
    </citation>
    <scope>NUCLEOTIDE SEQUENCE [LARGE SCALE GENOMIC DNA]</scope>
    <source>
        <strain evidence="6 7">NBRC 106136</strain>
    </source>
</reference>
<keyword evidence="2" id="KW-0805">Transcription regulation</keyword>
<dbReference type="InterPro" id="IPR050595">
    <property type="entry name" value="Bact_response_regulator"/>
</dbReference>
<dbReference type="InterPro" id="IPR011006">
    <property type="entry name" value="CheY-like_superfamily"/>
</dbReference>
<dbReference type="Pfam" id="PF00072">
    <property type="entry name" value="Response_reg"/>
    <property type="match status" value="1"/>
</dbReference>
<gene>
    <name evidence="6" type="ORF">MAE02_33480</name>
</gene>
<keyword evidence="7" id="KW-1185">Reference proteome</keyword>
<feature type="modified residue" description="4-aspartylphosphate" evidence="4">
    <location>
        <position position="74"/>
    </location>
</feature>
<name>A0A512BUN6_9HYPH</name>
<sequence>MEPAKAPLVFRWMKPRGEILNRPVVLLVEDEPLVRLTQVDILREAEFWVLEAQDADEAFDILKARPEINVVLTDVDMPGSIDGFEFARLVRQGWPEVAVLVISGKTSPGPGDLPQGAHFLHKPVRSATLTEVLQQIIPTKASPA</sequence>
<keyword evidence="1 4" id="KW-0597">Phosphoprotein</keyword>
<dbReference type="GO" id="GO:0000160">
    <property type="term" value="P:phosphorelay signal transduction system"/>
    <property type="evidence" value="ECO:0007669"/>
    <property type="project" value="InterPro"/>
</dbReference>
<dbReference type="InterPro" id="IPR001789">
    <property type="entry name" value="Sig_transdc_resp-reg_receiver"/>
</dbReference>
<dbReference type="Gene3D" id="3.40.50.2300">
    <property type="match status" value="1"/>
</dbReference>
<dbReference type="EMBL" id="BJYU01000046">
    <property type="protein sequence ID" value="GEO15652.1"/>
    <property type="molecule type" value="Genomic_DNA"/>
</dbReference>
<proteinExistence type="predicted"/>
<evidence type="ECO:0000313" key="6">
    <source>
        <dbReference type="EMBL" id="GEO15652.1"/>
    </source>
</evidence>
<comment type="caution">
    <text evidence="6">The sequence shown here is derived from an EMBL/GenBank/DDBJ whole genome shotgun (WGS) entry which is preliminary data.</text>
</comment>
<dbReference type="Proteomes" id="UP000321085">
    <property type="component" value="Unassembled WGS sequence"/>
</dbReference>
<dbReference type="SUPFAM" id="SSF52172">
    <property type="entry name" value="CheY-like"/>
    <property type="match status" value="1"/>
</dbReference>
<accession>A0A512BUN6</accession>